<dbReference type="Proteomes" id="UP000230423">
    <property type="component" value="Unassembled WGS sequence"/>
</dbReference>
<evidence type="ECO:0000313" key="1">
    <source>
        <dbReference type="EMBL" id="PIO53034.1"/>
    </source>
</evidence>
<dbReference type="PANTHER" id="PTHR43851:SF3">
    <property type="entry name" value="COENZYME Q8"/>
    <property type="match status" value="1"/>
</dbReference>
<dbReference type="GO" id="GO:0006744">
    <property type="term" value="P:ubiquinone biosynthetic process"/>
    <property type="evidence" value="ECO:0007669"/>
    <property type="project" value="TreeGrafter"/>
</dbReference>
<sequence>MANGAPPGSGGYTVSPSGEKAYITNPFPSNNVVFGLGKVAELVSKGVLSLPNFSLPNLERLGHETQEEPYFKETDFAGAQSIGIPQSESILDNGLTKEEEEFLLKAAQSVDDMEAEEKIRRNKKKIYRPVLPEGYVVDTGDMLDGLSKSKESKVPSSRLGRQFSLASFGQLAVGLAGGAAAEVTRRAFSFGTSDVAEGLPTNPIFSSANADRIVQTLCR</sequence>
<dbReference type="InterPro" id="IPR051409">
    <property type="entry name" value="Atypical_kinase_ADCK"/>
</dbReference>
<protein>
    <submittedName>
        <fullName evidence="1">Uncharacterized protein</fullName>
    </submittedName>
</protein>
<evidence type="ECO:0000313" key="2">
    <source>
        <dbReference type="Proteomes" id="UP000230423"/>
    </source>
</evidence>
<name>A0A2G9T4Z9_TELCI</name>
<organism evidence="1 2">
    <name type="scientific">Teladorsagia circumcincta</name>
    <name type="common">Brown stomach worm</name>
    <name type="synonym">Ostertagia circumcincta</name>
    <dbReference type="NCBI Taxonomy" id="45464"/>
    <lineage>
        <taxon>Eukaryota</taxon>
        <taxon>Metazoa</taxon>
        <taxon>Ecdysozoa</taxon>
        <taxon>Nematoda</taxon>
        <taxon>Chromadorea</taxon>
        <taxon>Rhabditida</taxon>
        <taxon>Rhabditina</taxon>
        <taxon>Rhabditomorpha</taxon>
        <taxon>Strongyloidea</taxon>
        <taxon>Trichostrongylidae</taxon>
        <taxon>Teladorsagia</taxon>
    </lineage>
</organism>
<dbReference type="PANTHER" id="PTHR43851">
    <property type="match status" value="1"/>
</dbReference>
<feature type="non-terminal residue" evidence="1">
    <location>
        <position position="219"/>
    </location>
</feature>
<keyword evidence="2" id="KW-1185">Reference proteome</keyword>
<dbReference type="EMBL" id="KZ421011">
    <property type="protein sequence ID" value="PIO53034.1"/>
    <property type="molecule type" value="Genomic_DNA"/>
</dbReference>
<proteinExistence type="predicted"/>
<dbReference type="AlphaFoldDB" id="A0A2G9T4Z9"/>
<accession>A0A2G9T4Z9</accession>
<dbReference type="OrthoDB" id="201153at2759"/>
<gene>
    <name evidence="1" type="ORF">TELCIR_25650</name>
</gene>
<reference evidence="1 2" key="1">
    <citation type="submission" date="2015-09" db="EMBL/GenBank/DDBJ databases">
        <title>Draft genome of the parasitic nematode Teladorsagia circumcincta isolate WARC Sus (inbred).</title>
        <authorList>
            <person name="Mitreva M."/>
        </authorList>
    </citation>
    <scope>NUCLEOTIDE SEQUENCE [LARGE SCALE GENOMIC DNA]</scope>
    <source>
        <strain evidence="1 2">S</strain>
    </source>
</reference>